<keyword evidence="3" id="KW-1185">Reference proteome</keyword>
<proteinExistence type="predicted"/>
<dbReference type="EMBL" id="WBZC01000024">
    <property type="protein sequence ID" value="KAB3534842.1"/>
    <property type="molecule type" value="Genomic_DNA"/>
</dbReference>
<accession>A0A6I0F1K1</accession>
<feature type="transmembrane region" description="Helical" evidence="1">
    <location>
        <begin position="133"/>
        <end position="159"/>
    </location>
</feature>
<feature type="transmembrane region" description="Helical" evidence="1">
    <location>
        <begin position="84"/>
        <end position="113"/>
    </location>
</feature>
<feature type="transmembrane region" description="Helical" evidence="1">
    <location>
        <begin position="7"/>
        <end position="38"/>
    </location>
</feature>
<evidence type="ECO:0000313" key="3">
    <source>
        <dbReference type="Proteomes" id="UP000432715"/>
    </source>
</evidence>
<name>A0A6I0F1K1_9FIRM</name>
<dbReference type="PANTHER" id="PTHR39165:SF1">
    <property type="entry name" value="DUF456 DOMAIN-CONTAINING PROTEIN"/>
    <property type="match status" value="1"/>
</dbReference>
<dbReference type="Proteomes" id="UP000432715">
    <property type="component" value="Unassembled WGS sequence"/>
</dbReference>
<dbReference type="OrthoDB" id="1955085at2"/>
<keyword evidence="1" id="KW-1133">Transmembrane helix</keyword>
<comment type="caution">
    <text evidence="2">The sequence shown here is derived from an EMBL/GenBank/DDBJ whole genome shotgun (WGS) entry which is preliminary data.</text>
</comment>
<reference evidence="2 3" key="1">
    <citation type="submission" date="2019-10" db="EMBL/GenBank/DDBJ databases">
        <title>Alkaliphilus serpentinus sp. nov. and Alkaliphilus pronyensis sp. nov., two novel anaerobic alkaliphilic species isolated from the serpentinized-hosted hydrothermal field of the Prony Bay (New Caledonia).</title>
        <authorList>
            <person name="Postec A."/>
        </authorList>
    </citation>
    <scope>NUCLEOTIDE SEQUENCE [LARGE SCALE GENOMIC DNA]</scope>
    <source>
        <strain evidence="2 3">LacV</strain>
    </source>
</reference>
<protein>
    <submittedName>
        <fullName evidence="2">DUF456 domain-containing protein</fullName>
    </submittedName>
</protein>
<dbReference type="InterPro" id="IPR007403">
    <property type="entry name" value="DUF456"/>
</dbReference>
<keyword evidence="1" id="KW-0472">Membrane</keyword>
<dbReference type="Pfam" id="PF04306">
    <property type="entry name" value="DUF456"/>
    <property type="match status" value="1"/>
</dbReference>
<sequence>MQGFYVLLSIILILFGTIGIFTAMLPGTILVLIGVFVYSWSTGFAIVSIKAIVIFSLLTLIGILADYFTSFLTAKKFGISRLGFIGMLVGGVVGLIMFNILGLLMGQFLGALLGELMSGKYISTAVKSGSAAILGYVISVFINVIIVGIILSSFIYLLFKGGAI</sequence>
<dbReference type="AlphaFoldDB" id="A0A6I0F1K1"/>
<dbReference type="RefSeq" id="WP_151861011.1">
    <property type="nucleotide sequence ID" value="NZ_WBZC01000024.1"/>
</dbReference>
<dbReference type="PANTHER" id="PTHR39165">
    <property type="entry name" value="IG HYPOTHETICAL 17883"/>
    <property type="match status" value="1"/>
</dbReference>
<evidence type="ECO:0000256" key="1">
    <source>
        <dbReference type="SAM" id="Phobius"/>
    </source>
</evidence>
<evidence type="ECO:0000313" key="2">
    <source>
        <dbReference type="EMBL" id="KAB3534842.1"/>
    </source>
</evidence>
<keyword evidence="1" id="KW-0812">Transmembrane</keyword>
<gene>
    <name evidence="2" type="ORF">F8154_07585</name>
</gene>
<organism evidence="2 3">
    <name type="scientific">Alkaliphilus pronyensis</name>
    <dbReference type="NCBI Taxonomy" id="1482732"/>
    <lineage>
        <taxon>Bacteria</taxon>
        <taxon>Bacillati</taxon>
        <taxon>Bacillota</taxon>
        <taxon>Clostridia</taxon>
        <taxon>Peptostreptococcales</taxon>
        <taxon>Natronincolaceae</taxon>
        <taxon>Alkaliphilus</taxon>
    </lineage>
</organism>
<feature type="transmembrane region" description="Helical" evidence="1">
    <location>
        <begin position="44"/>
        <end position="72"/>
    </location>
</feature>